<dbReference type="InterPro" id="IPR050938">
    <property type="entry name" value="Collagen_Structural_Proteins"/>
</dbReference>
<accession>A0A9W5PTY7</accession>
<dbReference type="EMBL" id="AHFB01000034">
    <property type="protein sequence ID" value="EOO36180.1"/>
    <property type="molecule type" value="Genomic_DNA"/>
</dbReference>
<proteinExistence type="predicted"/>
<evidence type="ECO:0000256" key="1">
    <source>
        <dbReference type="SAM" id="MobiDB-lite"/>
    </source>
</evidence>
<dbReference type="PANTHER" id="PTHR37456:SF6">
    <property type="entry name" value="COLLAGEN ALPHA-1(XXIII) CHAIN-LIKE ISOFORM X2"/>
    <property type="match status" value="1"/>
</dbReference>
<evidence type="ECO:0000313" key="2">
    <source>
        <dbReference type="EMBL" id="EOO36180.1"/>
    </source>
</evidence>
<feature type="non-terminal residue" evidence="2">
    <location>
        <position position="1"/>
    </location>
</feature>
<dbReference type="PANTHER" id="PTHR37456">
    <property type="entry name" value="SI:CH211-266K2.1"/>
    <property type="match status" value="1"/>
</dbReference>
<dbReference type="RefSeq" id="WP_016109947.1">
    <property type="nucleotide sequence ID" value="NZ_KB976173.1"/>
</dbReference>
<name>A0A9W5PTY7_BACCE</name>
<feature type="region of interest" description="Disordered" evidence="1">
    <location>
        <begin position="1"/>
        <end position="73"/>
    </location>
</feature>
<organism evidence="2 3">
    <name type="scientific">Bacillus cereus VD133</name>
    <dbReference type="NCBI Taxonomy" id="1053233"/>
    <lineage>
        <taxon>Bacteria</taxon>
        <taxon>Bacillati</taxon>
        <taxon>Bacillota</taxon>
        <taxon>Bacilli</taxon>
        <taxon>Bacillales</taxon>
        <taxon>Bacillaceae</taxon>
        <taxon>Bacillus</taxon>
        <taxon>Bacillus cereus group</taxon>
    </lineage>
</organism>
<dbReference type="Proteomes" id="UP000014018">
    <property type="component" value="Unassembled WGS sequence"/>
</dbReference>
<comment type="caution">
    <text evidence="2">The sequence shown here is derived from an EMBL/GenBank/DDBJ whole genome shotgun (WGS) entry which is preliminary data.</text>
</comment>
<reference evidence="2 3" key="1">
    <citation type="submission" date="2012-12" db="EMBL/GenBank/DDBJ databases">
        <title>The Genome Sequence of Bacillus cereus VD133.</title>
        <authorList>
            <consortium name="The Broad Institute Genome Sequencing Platform"/>
            <consortium name="The Broad Institute Genome Sequencing Center for Infectious Disease"/>
            <person name="Feldgarden M."/>
            <person name="Van der Auwera G.A."/>
            <person name="Mahillon J."/>
            <person name="Duprez V."/>
            <person name="Timmery S."/>
            <person name="Mattelet C."/>
            <person name="Dierick K."/>
            <person name="Sun M."/>
            <person name="Yu Z."/>
            <person name="Zhu L."/>
            <person name="Hu X."/>
            <person name="Shank E.B."/>
            <person name="Swiecicka I."/>
            <person name="Hansen B.M."/>
            <person name="Andrup L."/>
            <person name="Walker B."/>
            <person name="Young S.K."/>
            <person name="Zeng Q."/>
            <person name="Gargeya S."/>
            <person name="Fitzgerald M."/>
            <person name="Haas B."/>
            <person name="Abouelleil A."/>
            <person name="Alvarado L."/>
            <person name="Arachchi H.M."/>
            <person name="Berlin A.M."/>
            <person name="Chapman S.B."/>
            <person name="Dewar J."/>
            <person name="Goldberg J."/>
            <person name="Griggs A."/>
            <person name="Gujja S."/>
            <person name="Hansen M."/>
            <person name="Howarth C."/>
            <person name="Imamovic A."/>
            <person name="Larimer J."/>
            <person name="McCowan C."/>
            <person name="Murphy C."/>
            <person name="Neiman D."/>
            <person name="Pearson M."/>
            <person name="Priest M."/>
            <person name="Roberts A."/>
            <person name="Saif S."/>
            <person name="Shea T."/>
            <person name="Sisk P."/>
            <person name="Sykes S."/>
            <person name="Wortman J."/>
            <person name="Nusbaum C."/>
            <person name="Birren B."/>
        </authorList>
    </citation>
    <scope>NUCLEOTIDE SEQUENCE [LARGE SCALE GENOMIC DNA]</scope>
    <source>
        <strain evidence="2 3">VD133</strain>
    </source>
</reference>
<gene>
    <name evidence="2" type="ORF">IIU_01885</name>
</gene>
<dbReference type="InterPro" id="IPR008160">
    <property type="entry name" value="Collagen"/>
</dbReference>
<evidence type="ECO:0000313" key="3">
    <source>
        <dbReference type="Proteomes" id="UP000014018"/>
    </source>
</evidence>
<keyword evidence="2" id="KW-0176">Collagen</keyword>
<dbReference type="Pfam" id="PF01391">
    <property type="entry name" value="Collagen"/>
    <property type="match status" value="1"/>
</dbReference>
<dbReference type="InterPro" id="IPR008983">
    <property type="entry name" value="Tumour_necrosis_fac-like_dom"/>
</dbReference>
<sequence>TGSTGTTGTTGATGSTGATGATGSTGPTGPTGATGSTGLTGSTGATGSTGSTGPTGATGTTGATGATGATGPTGATGVGLTNYLYVFDTTNQSIAVGSSVTFNTNGPITGTALSHITGTGNIIINTLGTYVAEFQLQASRENQFSLELNGTPIPGGRFGTGSPHSINQGTAAFTVTVVPSTLTLINNTSSAGTITLSNSDGGSLTNVSASISIFQVG</sequence>
<dbReference type="Gene3D" id="2.60.120.40">
    <property type="match status" value="1"/>
</dbReference>
<protein>
    <submittedName>
        <fullName evidence="2">Triple helix repeat-containing collagen</fullName>
    </submittedName>
</protein>
<dbReference type="AlphaFoldDB" id="A0A9W5PTY7"/>